<dbReference type="PANTHER" id="PTHR31234">
    <property type="entry name" value="LATE EMBRYOGENESIS ABUNDANT (LEA) HYDROXYPROLINE-RICH GLYCOPROTEIN FAMILY"/>
    <property type="match status" value="1"/>
</dbReference>
<dbReference type="PANTHER" id="PTHR31234:SF65">
    <property type="entry name" value="LATE EMBRYOGENESIS ABUNDANT PROTEIN, LEA_2 SUBGROUP"/>
    <property type="match status" value="1"/>
</dbReference>
<evidence type="ECO:0000256" key="2">
    <source>
        <dbReference type="ARBA" id="ARBA00022692"/>
    </source>
</evidence>
<keyword evidence="2 6" id="KW-0812">Transmembrane</keyword>
<dbReference type="AlphaFoldDB" id="A0A9K3JSQ1"/>
<evidence type="ECO:0000256" key="5">
    <source>
        <dbReference type="SAM" id="MobiDB-lite"/>
    </source>
</evidence>
<dbReference type="SUPFAM" id="SSF117070">
    <property type="entry name" value="LEA14-like"/>
    <property type="match status" value="1"/>
</dbReference>
<evidence type="ECO:0000313" key="9">
    <source>
        <dbReference type="Proteomes" id="UP000215914"/>
    </source>
</evidence>
<feature type="transmembrane region" description="Helical" evidence="6">
    <location>
        <begin position="32"/>
        <end position="58"/>
    </location>
</feature>
<name>A0A9K3JSQ1_HELAN</name>
<comment type="caution">
    <text evidence="8">The sequence shown here is derived from an EMBL/GenBank/DDBJ whole genome shotgun (WGS) entry which is preliminary data.</text>
</comment>
<dbReference type="Gramene" id="mRNA:HanXRQr2_Chr01g0000571">
    <property type="protein sequence ID" value="CDS:HanXRQr2_Chr01g0000571.1"/>
    <property type="gene ID" value="HanXRQr2_Chr01g0000571"/>
</dbReference>
<dbReference type="GO" id="GO:0016020">
    <property type="term" value="C:membrane"/>
    <property type="evidence" value="ECO:0007669"/>
    <property type="project" value="UniProtKB-SubCell"/>
</dbReference>
<evidence type="ECO:0000256" key="6">
    <source>
        <dbReference type="SAM" id="Phobius"/>
    </source>
</evidence>
<dbReference type="Gene3D" id="2.60.40.1820">
    <property type="match status" value="1"/>
</dbReference>
<dbReference type="InterPro" id="IPR004864">
    <property type="entry name" value="LEA_2"/>
</dbReference>
<reference evidence="8" key="1">
    <citation type="journal article" date="2017" name="Nature">
        <title>The sunflower genome provides insights into oil metabolism, flowering and Asterid evolution.</title>
        <authorList>
            <person name="Badouin H."/>
            <person name="Gouzy J."/>
            <person name="Grassa C.J."/>
            <person name="Murat F."/>
            <person name="Staton S.E."/>
            <person name="Cottret L."/>
            <person name="Lelandais-Briere C."/>
            <person name="Owens G.L."/>
            <person name="Carrere S."/>
            <person name="Mayjonade B."/>
            <person name="Legrand L."/>
            <person name="Gill N."/>
            <person name="Kane N.C."/>
            <person name="Bowers J.E."/>
            <person name="Hubner S."/>
            <person name="Bellec A."/>
            <person name="Berard A."/>
            <person name="Berges H."/>
            <person name="Blanchet N."/>
            <person name="Boniface M.C."/>
            <person name="Brunel D."/>
            <person name="Catrice O."/>
            <person name="Chaidir N."/>
            <person name="Claudel C."/>
            <person name="Donnadieu C."/>
            <person name="Faraut T."/>
            <person name="Fievet G."/>
            <person name="Helmstetter N."/>
            <person name="King M."/>
            <person name="Knapp S.J."/>
            <person name="Lai Z."/>
            <person name="Le Paslier M.C."/>
            <person name="Lippi Y."/>
            <person name="Lorenzon L."/>
            <person name="Mandel J.R."/>
            <person name="Marage G."/>
            <person name="Marchand G."/>
            <person name="Marquand E."/>
            <person name="Bret-Mestries E."/>
            <person name="Morien E."/>
            <person name="Nambeesan S."/>
            <person name="Nguyen T."/>
            <person name="Pegot-Espagnet P."/>
            <person name="Pouilly N."/>
            <person name="Raftis F."/>
            <person name="Sallet E."/>
            <person name="Schiex T."/>
            <person name="Thomas J."/>
            <person name="Vandecasteele C."/>
            <person name="Vares D."/>
            <person name="Vear F."/>
            <person name="Vautrin S."/>
            <person name="Crespi M."/>
            <person name="Mangin B."/>
            <person name="Burke J.M."/>
            <person name="Salse J."/>
            <person name="Munos S."/>
            <person name="Vincourt P."/>
            <person name="Rieseberg L.H."/>
            <person name="Langlade N.B."/>
        </authorList>
    </citation>
    <scope>NUCLEOTIDE SEQUENCE</scope>
    <source>
        <tissue evidence="8">Leaves</tissue>
    </source>
</reference>
<dbReference type="InterPro" id="IPR044839">
    <property type="entry name" value="NDR1-like"/>
</dbReference>
<organism evidence="8 9">
    <name type="scientific">Helianthus annuus</name>
    <name type="common">Common sunflower</name>
    <dbReference type="NCBI Taxonomy" id="4232"/>
    <lineage>
        <taxon>Eukaryota</taxon>
        <taxon>Viridiplantae</taxon>
        <taxon>Streptophyta</taxon>
        <taxon>Embryophyta</taxon>
        <taxon>Tracheophyta</taxon>
        <taxon>Spermatophyta</taxon>
        <taxon>Magnoliopsida</taxon>
        <taxon>eudicotyledons</taxon>
        <taxon>Gunneridae</taxon>
        <taxon>Pentapetalae</taxon>
        <taxon>asterids</taxon>
        <taxon>campanulids</taxon>
        <taxon>Asterales</taxon>
        <taxon>Asteraceae</taxon>
        <taxon>Asteroideae</taxon>
        <taxon>Heliantheae alliance</taxon>
        <taxon>Heliantheae</taxon>
        <taxon>Helianthus</taxon>
    </lineage>
</organism>
<dbReference type="GO" id="GO:0098542">
    <property type="term" value="P:defense response to other organism"/>
    <property type="evidence" value="ECO:0007669"/>
    <property type="project" value="InterPro"/>
</dbReference>
<sequence>MDIEKKEEQPLRSPVPTSAPSDPTRKLKRRRCIIICSSITAVILTIALVLLILGLTVFKAKKPVITVNSVALEDFDVSVNPIPIRVSLNLSLALGIAIKNPNKVSIKYRSSSATLRYRNKDVGDVPIPAGRLGSDDTENLNLTLTVFADRLVSDSEIYRDVLRGSLPFSTYTRIKAKVRVLFVHIRVTSTSTCDFDIDTQNRSVGNQTCHYKNKF</sequence>
<accession>A0A9K3JSQ1</accession>
<evidence type="ECO:0000256" key="4">
    <source>
        <dbReference type="ARBA" id="ARBA00023136"/>
    </source>
</evidence>
<dbReference type="Pfam" id="PF03168">
    <property type="entry name" value="LEA_2"/>
    <property type="match status" value="1"/>
</dbReference>
<proteinExistence type="predicted"/>
<feature type="domain" description="Late embryogenesis abundant protein LEA-2 subgroup" evidence="7">
    <location>
        <begin position="96"/>
        <end position="188"/>
    </location>
</feature>
<protein>
    <submittedName>
        <fullName evidence="8">Late embryogenesis abundant protein, LEA_2 subgroup</fullName>
    </submittedName>
</protein>
<evidence type="ECO:0000256" key="1">
    <source>
        <dbReference type="ARBA" id="ARBA00004167"/>
    </source>
</evidence>
<comment type="subcellular location">
    <subcellularLocation>
        <location evidence="1">Membrane</location>
        <topology evidence="1">Single-pass membrane protein</topology>
    </subcellularLocation>
</comment>
<keyword evidence="4 6" id="KW-0472">Membrane</keyword>
<keyword evidence="3 6" id="KW-1133">Transmembrane helix</keyword>
<evidence type="ECO:0000313" key="8">
    <source>
        <dbReference type="EMBL" id="KAF5820293.1"/>
    </source>
</evidence>
<evidence type="ECO:0000259" key="7">
    <source>
        <dbReference type="Pfam" id="PF03168"/>
    </source>
</evidence>
<feature type="region of interest" description="Disordered" evidence="5">
    <location>
        <begin position="1"/>
        <end position="24"/>
    </location>
</feature>
<reference evidence="8" key="2">
    <citation type="submission" date="2020-06" db="EMBL/GenBank/DDBJ databases">
        <title>Helianthus annuus Genome sequencing and assembly Release 2.</title>
        <authorList>
            <person name="Gouzy J."/>
            <person name="Langlade N."/>
            <person name="Munos S."/>
        </authorList>
    </citation>
    <scope>NUCLEOTIDE SEQUENCE</scope>
    <source>
        <tissue evidence="8">Leaves</tissue>
    </source>
</reference>
<dbReference type="EMBL" id="MNCJ02000316">
    <property type="protein sequence ID" value="KAF5820293.1"/>
    <property type="molecule type" value="Genomic_DNA"/>
</dbReference>
<feature type="compositionally biased region" description="Basic and acidic residues" evidence="5">
    <location>
        <begin position="1"/>
        <end position="10"/>
    </location>
</feature>
<gene>
    <name evidence="8" type="ORF">HanXRQr2_Chr01g0000571</name>
</gene>
<evidence type="ECO:0000256" key="3">
    <source>
        <dbReference type="ARBA" id="ARBA00022989"/>
    </source>
</evidence>
<keyword evidence="9" id="KW-1185">Reference proteome</keyword>
<dbReference type="OrthoDB" id="1929523at2759"/>
<dbReference type="Proteomes" id="UP000215914">
    <property type="component" value="Unassembled WGS sequence"/>
</dbReference>